<evidence type="ECO:0000313" key="3">
    <source>
        <dbReference type="Proteomes" id="UP000316541"/>
    </source>
</evidence>
<dbReference type="Proteomes" id="UP000316541">
    <property type="component" value="Unassembled WGS sequence"/>
</dbReference>
<dbReference type="Pfam" id="PF21806">
    <property type="entry name" value="DUF6879"/>
    <property type="match status" value="1"/>
</dbReference>
<name>A0A544YU25_9ACTN</name>
<comment type="caution">
    <text evidence="2">The sequence shown here is derived from an EMBL/GenBank/DDBJ whole genome shotgun (WGS) entry which is preliminary data.</text>
</comment>
<feature type="domain" description="DUF6879" evidence="1">
    <location>
        <begin position="26"/>
        <end position="191"/>
    </location>
</feature>
<dbReference type="EMBL" id="VIRM01000018">
    <property type="protein sequence ID" value="TQS20253.1"/>
    <property type="molecule type" value="Genomic_DNA"/>
</dbReference>
<proteinExistence type="predicted"/>
<reference evidence="2 3" key="1">
    <citation type="submission" date="2019-07" db="EMBL/GenBank/DDBJ databases">
        <title>Microbispora hainanensis DSM 45428.</title>
        <authorList>
            <person name="Thawai C."/>
        </authorList>
    </citation>
    <scope>NUCLEOTIDE SEQUENCE [LARGE SCALE GENOMIC DNA]</scope>
    <source>
        <strain evidence="2 3">DSM 45428</strain>
    </source>
</reference>
<sequence length="223" mass="25320">MAHAGDVFDDIRQAEAPVLSADAYQAEFAEEFERSTEGVWKLERAQEFFEPDVASWRAMMAGEWERSLAMLDELREALAGYYRTRPQAHRVRVVETPFTPYLQWELNVLAVRAAAGERPRALHADAVRELERDGPLPEIVVLGSSLLYEVLYDEIGGHVGARRITDSRLVGRCLAAIKELYGRAEDMRTYVEREVAPLPPPTISGRTRELLPRFSHHTGTFRP</sequence>
<evidence type="ECO:0000313" key="2">
    <source>
        <dbReference type="EMBL" id="TQS20253.1"/>
    </source>
</evidence>
<dbReference type="RefSeq" id="WP_142619817.1">
    <property type="nucleotide sequence ID" value="NZ_VIRM01000018.1"/>
</dbReference>
<gene>
    <name evidence="2" type="ORF">FLX08_16925</name>
</gene>
<accession>A0A544YU25</accession>
<organism evidence="2 3">
    <name type="scientific">Microbispora hainanensis</name>
    <dbReference type="NCBI Taxonomy" id="568844"/>
    <lineage>
        <taxon>Bacteria</taxon>
        <taxon>Bacillati</taxon>
        <taxon>Actinomycetota</taxon>
        <taxon>Actinomycetes</taxon>
        <taxon>Streptosporangiales</taxon>
        <taxon>Streptosporangiaceae</taxon>
        <taxon>Microbispora</taxon>
    </lineage>
</organism>
<evidence type="ECO:0000259" key="1">
    <source>
        <dbReference type="Pfam" id="PF21806"/>
    </source>
</evidence>
<protein>
    <recommendedName>
        <fullName evidence="1">DUF6879 domain-containing protein</fullName>
    </recommendedName>
</protein>
<dbReference type="InterPro" id="IPR049244">
    <property type="entry name" value="DUF6879"/>
</dbReference>
<dbReference type="AlphaFoldDB" id="A0A544YU25"/>